<evidence type="ECO:0000313" key="11">
    <source>
        <dbReference type="Proteomes" id="UP000264589"/>
    </source>
</evidence>
<organism evidence="10 11">
    <name type="scientific">Parvularcula marina</name>
    <dbReference type="NCBI Taxonomy" id="2292771"/>
    <lineage>
        <taxon>Bacteria</taxon>
        <taxon>Pseudomonadati</taxon>
        <taxon>Pseudomonadota</taxon>
        <taxon>Alphaproteobacteria</taxon>
        <taxon>Parvularculales</taxon>
        <taxon>Parvularculaceae</taxon>
        <taxon>Parvularcula</taxon>
    </lineage>
</organism>
<dbReference type="SUPFAM" id="SSF56954">
    <property type="entry name" value="Outer membrane efflux proteins (OEP)"/>
    <property type="match status" value="1"/>
</dbReference>
<sequence length="459" mass="50468">MRHRYQAGTAILAALTIGSQGIAQEVGGELPPINTRETSEIFTGDGCLTMAAAVEEALNFDPRIDGARARRDAAGADVIATYSRNLPQVSLFGQTGFGDTPPLDRRRDDQIGIELRQELYSFGQRKYAKQASQHSFQAANYGIDEQQNGIAEAVALAYLEYARASSVLELATEQAAAFRQEAESAEKRLERRVITLTDASQLRSRAASTRAQLASAREAEAIARTRLEVLTDTVGLECLDEQSIRGFVAPEAPRILALSPEQAVEEAMSNSPRLRRARSQSAAARARANEASRSNLPTLNLTAFYQHFQEVETDIAGDVISRTEDEDARVGLSLNQELWNGGRTKARKAQAVAQLRSARAEEDLQRLAIDDQIRGAMARASSRKTAGEEFYEARAHARVQFESTQKEYLRGTKTLTDLVLASDEYFTTASQEIDARYGFYSSLIQLYSAMGLLSEDGLR</sequence>
<evidence type="ECO:0000256" key="5">
    <source>
        <dbReference type="ARBA" id="ARBA00022692"/>
    </source>
</evidence>
<proteinExistence type="inferred from homology"/>
<evidence type="ECO:0000256" key="6">
    <source>
        <dbReference type="ARBA" id="ARBA00023136"/>
    </source>
</evidence>
<evidence type="ECO:0000256" key="3">
    <source>
        <dbReference type="ARBA" id="ARBA00022448"/>
    </source>
</evidence>
<dbReference type="EMBL" id="QUQO01000001">
    <property type="protein sequence ID" value="RFB05946.1"/>
    <property type="molecule type" value="Genomic_DNA"/>
</dbReference>
<dbReference type="FunCoup" id="A0A371RKN9">
    <property type="interactions" value="230"/>
</dbReference>
<dbReference type="RefSeq" id="WP_116392578.1">
    <property type="nucleotide sequence ID" value="NZ_QUQO01000001.1"/>
</dbReference>
<dbReference type="OrthoDB" id="8479630at2"/>
<dbReference type="Proteomes" id="UP000264589">
    <property type="component" value="Unassembled WGS sequence"/>
</dbReference>
<keyword evidence="6" id="KW-0472">Membrane</keyword>
<dbReference type="GO" id="GO:0015562">
    <property type="term" value="F:efflux transmembrane transporter activity"/>
    <property type="evidence" value="ECO:0007669"/>
    <property type="project" value="InterPro"/>
</dbReference>
<keyword evidence="8" id="KW-0175">Coiled coil</keyword>
<evidence type="ECO:0008006" key="12">
    <source>
        <dbReference type="Google" id="ProtNLM"/>
    </source>
</evidence>
<evidence type="ECO:0000256" key="9">
    <source>
        <dbReference type="SAM" id="MobiDB-lite"/>
    </source>
</evidence>
<keyword evidence="7" id="KW-0998">Cell outer membrane</keyword>
<dbReference type="AlphaFoldDB" id="A0A371RKN9"/>
<feature type="compositionally biased region" description="Low complexity" evidence="9">
    <location>
        <begin position="279"/>
        <end position="292"/>
    </location>
</feature>
<keyword evidence="3" id="KW-0813">Transport</keyword>
<comment type="caution">
    <text evidence="10">The sequence shown here is derived from an EMBL/GenBank/DDBJ whole genome shotgun (WGS) entry which is preliminary data.</text>
</comment>
<dbReference type="PANTHER" id="PTHR30026">
    <property type="entry name" value="OUTER MEMBRANE PROTEIN TOLC"/>
    <property type="match status" value="1"/>
</dbReference>
<protein>
    <recommendedName>
        <fullName evidence="12">TolC family protein</fullName>
    </recommendedName>
</protein>
<dbReference type="Gene3D" id="1.20.1600.10">
    <property type="entry name" value="Outer membrane efflux proteins (OEP)"/>
    <property type="match status" value="1"/>
</dbReference>
<gene>
    <name evidence="10" type="ORF">DX908_12125</name>
</gene>
<dbReference type="Pfam" id="PF02321">
    <property type="entry name" value="OEP"/>
    <property type="match status" value="2"/>
</dbReference>
<keyword evidence="11" id="KW-1185">Reference proteome</keyword>
<keyword evidence="5" id="KW-0812">Transmembrane</keyword>
<evidence type="ECO:0000256" key="2">
    <source>
        <dbReference type="ARBA" id="ARBA00007613"/>
    </source>
</evidence>
<keyword evidence="4" id="KW-1134">Transmembrane beta strand</keyword>
<dbReference type="InterPro" id="IPR051906">
    <property type="entry name" value="TolC-like"/>
</dbReference>
<reference evidence="10 11" key="1">
    <citation type="submission" date="2018-08" db="EMBL/GenBank/DDBJ databases">
        <title>Parvularcula sp. SM1705, isolated from surface water of the South Sea China.</title>
        <authorList>
            <person name="Sun L."/>
        </authorList>
    </citation>
    <scope>NUCLEOTIDE SEQUENCE [LARGE SCALE GENOMIC DNA]</scope>
    <source>
        <strain evidence="10 11">SM1705</strain>
    </source>
</reference>
<dbReference type="InParanoid" id="A0A371RKN9"/>
<dbReference type="GO" id="GO:1990281">
    <property type="term" value="C:efflux pump complex"/>
    <property type="evidence" value="ECO:0007669"/>
    <property type="project" value="TreeGrafter"/>
</dbReference>
<feature type="coiled-coil region" evidence="8">
    <location>
        <begin position="168"/>
        <end position="219"/>
    </location>
</feature>
<evidence type="ECO:0000256" key="4">
    <source>
        <dbReference type="ARBA" id="ARBA00022452"/>
    </source>
</evidence>
<evidence type="ECO:0000256" key="7">
    <source>
        <dbReference type="ARBA" id="ARBA00023237"/>
    </source>
</evidence>
<evidence type="ECO:0000256" key="1">
    <source>
        <dbReference type="ARBA" id="ARBA00004442"/>
    </source>
</evidence>
<evidence type="ECO:0000256" key="8">
    <source>
        <dbReference type="SAM" id="Coils"/>
    </source>
</evidence>
<dbReference type="GO" id="GO:0015288">
    <property type="term" value="F:porin activity"/>
    <property type="evidence" value="ECO:0007669"/>
    <property type="project" value="TreeGrafter"/>
</dbReference>
<name>A0A371RKN9_9PROT</name>
<dbReference type="GO" id="GO:0009279">
    <property type="term" value="C:cell outer membrane"/>
    <property type="evidence" value="ECO:0007669"/>
    <property type="project" value="UniProtKB-SubCell"/>
</dbReference>
<feature type="region of interest" description="Disordered" evidence="9">
    <location>
        <begin position="267"/>
        <end position="292"/>
    </location>
</feature>
<comment type="similarity">
    <text evidence="2">Belongs to the outer membrane factor (OMF) (TC 1.B.17) family.</text>
</comment>
<dbReference type="PANTHER" id="PTHR30026:SF20">
    <property type="entry name" value="OUTER MEMBRANE PROTEIN TOLC"/>
    <property type="match status" value="1"/>
</dbReference>
<accession>A0A371RKN9</accession>
<evidence type="ECO:0000313" key="10">
    <source>
        <dbReference type="EMBL" id="RFB05946.1"/>
    </source>
</evidence>
<comment type="subcellular location">
    <subcellularLocation>
        <location evidence="1">Cell outer membrane</location>
    </subcellularLocation>
</comment>
<dbReference type="InterPro" id="IPR003423">
    <property type="entry name" value="OMP_efflux"/>
</dbReference>